<evidence type="ECO:0000256" key="5">
    <source>
        <dbReference type="ARBA" id="ARBA00023159"/>
    </source>
</evidence>
<dbReference type="AlphaFoldDB" id="A0A1L0C427"/>
<dbReference type="GO" id="GO:0000981">
    <property type="term" value="F:DNA-binding transcription factor activity, RNA polymerase II-specific"/>
    <property type="evidence" value="ECO:0007669"/>
    <property type="project" value="TreeGrafter"/>
</dbReference>
<organism evidence="12 14">
    <name type="scientific">Sungouiella intermedia</name>
    <dbReference type="NCBI Taxonomy" id="45354"/>
    <lineage>
        <taxon>Eukaryota</taxon>
        <taxon>Fungi</taxon>
        <taxon>Dikarya</taxon>
        <taxon>Ascomycota</taxon>
        <taxon>Saccharomycotina</taxon>
        <taxon>Pichiomycetes</taxon>
        <taxon>Metschnikowiaceae</taxon>
        <taxon>Sungouiella</taxon>
    </lineage>
</organism>
<evidence type="ECO:0000259" key="10">
    <source>
        <dbReference type="PROSITE" id="PS50217"/>
    </source>
</evidence>
<evidence type="ECO:0000256" key="9">
    <source>
        <dbReference type="SAM" id="Coils"/>
    </source>
</evidence>
<evidence type="ECO:0000256" key="3">
    <source>
        <dbReference type="ARBA" id="ARBA00023015"/>
    </source>
</evidence>
<dbReference type="Pfam" id="PF07716">
    <property type="entry name" value="bZIP_2"/>
    <property type="match status" value="1"/>
</dbReference>
<keyword evidence="6" id="KW-0804">Transcription</keyword>
<dbReference type="SUPFAM" id="SSF57959">
    <property type="entry name" value="Leucine zipper domain"/>
    <property type="match status" value="1"/>
</dbReference>
<dbReference type="GO" id="GO:0001080">
    <property type="term" value="P:nitrogen catabolite activation of transcription from RNA polymerase II promoter"/>
    <property type="evidence" value="ECO:0007669"/>
    <property type="project" value="TreeGrafter"/>
</dbReference>
<dbReference type="PANTHER" id="PTHR11462:SF35">
    <property type="entry name" value="TRANSCRIPTION FACTOR JRA"/>
    <property type="match status" value="1"/>
</dbReference>
<dbReference type="CDD" id="cd12193">
    <property type="entry name" value="bZIP_GCN4"/>
    <property type="match status" value="1"/>
</dbReference>
<feature type="coiled-coil region" evidence="9">
    <location>
        <begin position="223"/>
        <end position="257"/>
    </location>
</feature>
<keyword evidence="3" id="KW-0805">Transcription regulation</keyword>
<evidence type="ECO:0000313" key="11">
    <source>
        <dbReference type="EMBL" id="SGZ56875.1"/>
    </source>
</evidence>
<dbReference type="STRING" id="45354.A0A1L0C427"/>
<protein>
    <submittedName>
        <fullName evidence="11">CIC11C00000000650</fullName>
    </submittedName>
    <submittedName>
        <fullName evidence="12">CIC11C00000005931</fullName>
    </submittedName>
</protein>
<dbReference type="CDD" id="cd12192">
    <property type="entry name" value="GCN4_cent"/>
    <property type="match status" value="1"/>
</dbReference>
<dbReference type="PROSITE" id="PS00036">
    <property type="entry name" value="BZIP_BASIC"/>
    <property type="match status" value="1"/>
</dbReference>
<keyword evidence="9" id="KW-0175">Coiled coil</keyword>
<dbReference type="GO" id="GO:0000978">
    <property type="term" value="F:RNA polymerase II cis-regulatory region sequence-specific DNA binding"/>
    <property type="evidence" value="ECO:0007669"/>
    <property type="project" value="TreeGrafter"/>
</dbReference>
<dbReference type="Proteomes" id="UP000182334">
    <property type="component" value="Chromosome VI"/>
</dbReference>
<evidence type="ECO:0000256" key="7">
    <source>
        <dbReference type="ARBA" id="ARBA00023242"/>
    </source>
</evidence>
<dbReference type="GO" id="GO:0005667">
    <property type="term" value="C:transcription regulator complex"/>
    <property type="evidence" value="ECO:0007669"/>
    <property type="project" value="TreeGrafter"/>
</dbReference>
<evidence type="ECO:0000256" key="8">
    <source>
        <dbReference type="ARBA" id="ARBA00061302"/>
    </source>
</evidence>
<dbReference type="GO" id="GO:1903833">
    <property type="term" value="P:positive regulation of cellular response to amino acid starvation"/>
    <property type="evidence" value="ECO:0007669"/>
    <property type="project" value="TreeGrafter"/>
</dbReference>
<keyword evidence="7" id="KW-0539">Nucleus</keyword>
<dbReference type="PANTHER" id="PTHR11462">
    <property type="entry name" value="JUN TRANSCRIPTION FACTOR-RELATED"/>
    <property type="match status" value="1"/>
</dbReference>
<dbReference type="GO" id="GO:0005634">
    <property type="term" value="C:nucleus"/>
    <property type="evidence" value="ECO:0007669"/>
    <property type="project" value="UniProtKB-SubCell"/>
</dbReference>
<dbReference type="FunFam" id="3.30.160.60:FF:001491">
    <property type="entry name" value="Cross-pathway control protein A"/>
    <property type="match status" value="1"/>
</dbReference>
<keyword evidence="4" id="KW-0238">DNA-binding</keyword>
<dbReference type="PROSITE" id="PS50217">
    <property type="entry name" value="BZIP"/>
    <property type="match status" value="1"/>
</dbReference>
<evidence type="ECO:0000256" key="2">
    <source>
        <dbReference type="ARBA" id="ARBA00022605"/>
    </source>
</evidence>
<dbReference type="EMBL" id="LT635761">
    <property type="protein sequence ID" value="SGZ57538.1"/>
    <property type="molecule type" value="Genomic_DNA"/>
</dbReference>
<dbReference type="InterPro" id="IPR046347">
    <property type="entry name" value="bZIP_sf"/>
</dbReference>
<dbReference type="InterPro" id="IPR004827">
    <property type="entry name" value="bZIP"/>
</dbReference>
<keyword evidence="5" id="KW-0010">Activator</keyword>
<evidence type="ECO:0000313" key="14">
    <source>
        <dbReference type="Proteomes" id="UP000182334"/>
    </source>
</evidence>
<dbReference type="Gene3D" id="3.30.160.60">
    <property type="entry name" value="Classic Zinc Finger"/>
    <property type="match status" value="1"/>
</dbReference>
<proteinExistence type="inferred from homology"/>
<comment type="subcellular location">
    <subcellularLocation>
        <location evidence="1">Nucleus</location>
    </subcellularLocation>
</comment>
<keyword evidence="14" id="KW-1185">Reference proteome</keyword>
<sequence length="265" mass="29466">MSAQVPAIYNDSMFEAEFTPVSPQVKLESIDQLSCHLPTEGAASRSMVMRDDTSPMLVHSEVLESVFSTTLEGHEDMLGNTPMFDELDFIMDGSKVNSKEDWVSLFKEEPASAESAIVTEKDEDLEDLFADDMRETFDFVPAAKPAKQLETPATPSLQTPVMASVLPADSKHRVSKKTKVDHLGCVSYSKKQRSQPLKPILMPSEDPAAMKRARNTEAARRSRARKMERMSQLEAKVEDLLESKNALADEVARLKELLAANNIAY</sequence>
<evidence type="ECO:0000256" key="6">
    <source>
        <dbReference type="ARBA" id="ARBA00023163"/>
    </source>
</evidence>
<evidence type="ECO:0000256" key="4">
    <source>
        <dbReference type="ARBA" id="ARBA00023125"/>
    </source>
</evidence>
<evidence type="ECO:0000256" key="1">
    <source>
        <dbReference type="ARBA" id="ARBA00004123"/>
    </source>
</evidence>
<dbReference type="SMART" id="SM00338">
    <property type="entry name" value="BRLZ"/>
    <property type="match status" value="1"/>
</dbReference>
<dbReference type="OrthoDB" id="5419235at2759"/>
<dbReference type="GO" id="GO:0008652">
    <property type="term" value="P:amino acid biosynthetic process"/>
    <property type="evidence" value="ECO:0007669"/>
    <property type="project" value="UniProtKB-KW"/>
</dbReference>
<dbReference type="Proteomes" id="UP000182259">
    <property type="component" value="Chromosome V"/>
</dbReference>
<name>A0A1L0C427_9ASCO</name>
<reference evidence="13 14" key="1">
    <citation type="submission" date="2016-10" db="EMBL/GenBank/DDBJ databases">
        <authorList>
            <person name="de Groot N.N."/>
        </authorList>
    </citation>
    <scope>NUCLEOTIDE SEQUENCE [LARGE SCALE GENOMIC DNA]</scope>
    <source>
        <strain evidence="12 14">CBS 141442</strain>
        <strain evidence="11 13">PYCC 4715</strain>
    </source>
</reference>
<gene>
    <name evidence="11" type="ORF">SAMEA4029009_CIC11G00000000650</name>
    <name evidence="12" type="ORF">SAMEA4029010_CIC11G00000005931</name>
</gene>
<dbReference type="EMBL" id="LT635768">
    <property type="protein sequence ID" value="SGZ56875.1"/>
    <property type="molecule type" value="Genomic_DNA"/>
</dbReference>
<feature type="domain" description="BZIP" evidence="10">
    <location>
        <begin position="205"/>
        <end position="256"/>
    </location>
</feature>
<comment type="similarity">
    <text evidence="8">Belongs to the bZIP family. GCN4 subfamily.</text>
</comment>
<accession>A0A1L0C427</accession>
<keyword evidence="2" id="KW-0028">Amino-acid biosynthesis</keyword>
<dbReference type="InterPro" id="IPR050946">
    <property type="entry name" value="AP-1_TF_bZIP"/>
</dbReference>
<evidence type="ECO:0000313" key="13">
    <source>
        <dbReference type="Proteomes" id="UP000182259"/>
    </source>
</evidence>
<evidence type="ECO:0000313" key="12">
    <source>
        <dbReference type="EMBL" id="SGZ57538.1"/>
    </source>
</evidence>